<gene>
    <name evidence="2" type="ORF">DERF_010995</name>
</gene>
<dbReference type="EMBL" id="ASGP02000005">
    <property type="protein sequence ID" value="KAH9506253.1"/>
    <property type="molecule type" value="Genomic_DNA"/>
</dbReference>
<reference evidence="2" key="1">
    <citation type="submission" date="2013-05" db="EMBL/GenBank/DDBJ databases">
        <authorList>
            <person name="Yim A.K.Y."/>
            <person name="Chan T.F."/>
            <person name="Ji K.M."/>
            <person name="Liu X.Y."/>
            <person name="Zhou J.W."/>
            <person name="Li R.Q."/>
            <person name="Yang K.Y."/>
            <person name="Li J."/>
            <person name="Li M."/>
            <person name="Law P.T.W."/>
            <person name="Wu Y.L."/>
            <person name="Cai Z.L."/>
            <person name="Qin H."/>
            <person name="Bao Y."/>
            <person name="Leung R.K.K."/>
            <person name="Ng P.K.S."/>
            <person name="Zou J."/>
            <person name="Zhong X.J."/>
            <person name="Ran P.X."/>
            <person name="Zhong N.S."/>
            <person name="Liu Z.G."/>
            <person name="Tsui S.K.W."/>
        </authorList>
    </citation>
    <scope>NUCLEOTIDE SEQUENCE</scope>
    <source>
        <strain evidence="2">Derf</strain>
        <tissue evidence="2">Whole organism</tissue>
    </source>
</reference>
<evidence type="ECO:0000313" key="2">
    <source>
        <dbReference type="EMBL" id="KAH9506253.1"/>
    </source>
</evidence>
<feature type="region of interest" description="Disordered" evidence="1">
    <location>
        <begin position="222"/>
        <end position="253"/>
    </location>
</feature>
<evidence type="ECO:0000256" key="1">
    <source>
        <dbReference type="SAM" id="MobiDB-lite"/>
    </source>
</evidence>
<reference evidence="2" key="2">
    <citation type="journal article" date="2022" name="Res Sq">
        <title>Comparative Genomics Reveals Insights into the Divergent Evolution of Astigmatic Mites and Household Pest Adaptations.</title>
        <authorList>
            <person name="Xiong Q."/>
            <person name="Wan A.T.-Y."/>
            <person name="Liu X.-Y."/>
            <person name="Fung C.S.-H."/>
            <person name="Xiao X."/>
            <person name="Malainual N."/>
            <person name="Hou J."/>
            <person name="Wang L."/>
            <person name="Wang M."/>
            <person name="Yang K."/>
            <person name="Cui Y."/>
            <person name="Leung E."/>
            <person name="Nong W."/>
            <person name="Shin S.-K."/>
            <person name="Au S."/>
            <person name="Jeong K.Y."/>
            <person name="Chew F.T."/>
            <person name="Hui J."/>
            <person name="Leung T.F."/>
            <person name="Tungtrongchitr A."/>
            <person name="Zhong N."/>
            <person name="Liu Z."/>
            <person name="Tsui S."/>
        </authorList>
    </citation>
    <scope>NUCLEOTIDE SEQUENCE</scope>
    <source>
        <strain evidence="2">Derf</strain>
        <tissue evidence="2">Whole organism</tissue>
    </source>
</reference>
<organism evidence="2 3">
    <name type="scientific">Dermatophagoides farinae</name>
    <name type="common">American house dust mite</name>
    <dbReference type="NCBI Taxonomy" id="6954"/>
    <lineage>
        <taxon>Eukaryota</taxon>
        <taxon>Metazoa</taxon>
        <taxon>Ecdysozoa</taxon>
        <taxon>Arthropoda</taxon>
        <taxon>Chelicerata</taxon>
        <taxon>Arachnida</taxon>
        <taxon>Acari</taxon>
        <taxon>Acariformes</taxon>
        <taxon>Sarcoptiformes</taxon>
        <taxon>Astigmata</taxon>
        <taxon>Psoroptidia</taxon>
        <taxon>Analgoidea</taxon>
        <taxon>Pyroglyphidae</taxon>
        <taxon>Dermatophagoidinae</taxon>
        <taxon>Dermatophagoides</taxon>
    </lineage>
</organism>
<keyword evidence="3" id="KW-1185">Reference proteome</keyword>
<dbReference type="AlphaFoldDB" id="A0A922HRE0"/>
<protein>
    <submittedName>
        <fullName evidence="2">Uncharacterized protein</fullName>
    </submittedName>
</protein>
<sequence length="557" mass="62674">MHFGLSQSLTGHGQFGQFLYRFGFSDDQTCQCGHDIQSVHHLRFDCPLTGRLRYHYSLAISSCVNIIDRTKMEFVYMVLKQSHLQSPYHHPFIPPFPFPIIIGYTILLLDRSHHLAIHIIGLAPSSLFWPLGPIIPGFDHQRRHPPSLSAADPSTTICRIRTWSPSLVAVSISASVYILPSLLMATAGKSKKILKPSTMDDNMDTNDVASIIDETIPITIFDDSENELDNTRDQTSKQKEKPKNPPPSRLPLITRSHRTEPIDEEMITDPTVMSTKQVRAPLYNSGNARNIPLMPMQNSSTPHTKWSMALAGNLKTEHKRDVLKSLSIAEAMYKEVLILRKTIGRINKSERGMSSKKVILTSWNFDNIDSSATEPTNFKKEIIEMKSAISKLTMLVQNNINLASTSTPRPSSSTTPQKTFSEVIKQHSANKDANPSHNRIHSLAMRTLKTTHNLTTRIVPVNEGINIVDSRKLSKGKVAIDFTSPESASSRIEKEQLPNMIKPFNHLISDFITKNNLNIENEIQPVYVRPNRKPGSSQFCCTCKPEIARHHHSSNEK</sequence>
<dbReference type="Proteomes" id="UP000790347">
    <property type="component" value="Unassembled WGS sequence"/>
</dbReference>
<evidence type="ECO:0000313" key="3">
    <source>
        <dbReference type="Proteomes" id="UP000790347"/>
    </source>
</evidence>
<comment type="caution">
    <text evidence="2">The sequence shown here is derived from an EMBL/GenBank/DDBJ whole genome shotgun (WGS) entry which is preliminary data.</text>
</comment>
<name>A0A922HRE0_DERFA</name>
<accession>A0A922HRE0</accession>
<proteinExistence type="predicted"/>
<feature type="compositionally biased region" description="Basic and acidic residues" evidence="1">
    <location>
        <begin position="229"/>
        <end position="243"/>
    </location>
</feature>